<evidence type="ECO:0000259" key="1">
    <source>
        <dbReference type="Pfam" id="PF12937"/>
    </source>
</evidence>
<protein>
    <recommendedName>
        <fullName evidence="1">F-box domain-containing protein</fullName>
    </recommendedName>
</protein>
<feature type="domain" description="F-box" evidence="1">
    <location>
        <begin position="112"/>
        <end position="170"/>
    </location>
</feature>
<sequence length="560" mass="64565">MGWRRVGDDSQELCDLLDYLLDGLKTLKTSIEMGMRLDGKDETKVDSKELWCGGLLRDSTSDEKTIHVKNAKIALRQMKDARSMLSSVSKSLDDAIQTVTSGISNDCRGIGLSHLPDDLLTYIFEMYVEMSVEFNEYVDEKISPQTLASVSKRFRQIALGCSSLWRHVSLPFPRELLSLHGDRCSHPIIHIDTFRDSPPTNLEKFDVIPYSQWRGLRMVYRNEDEGHLYFEHLKSMIQSPLEALENLLIWNENGEYHSEEREIPPSVHLEGDDLDTLSSWQMPNLTRLELRNVVPMGPLHCSLSNVTSFSFGVLHFEDRGDMSLDAFRRLLESMPKIQDLQVTLADVTEIFDDALPAPPTLPHLTSFELEIRGSTSIDVVYRVMTLLNTKELTHLALRLFAYEPSNKESENLFIAWLLAIFANRPSPTHDESIPFVKLEDFSLEVQRVRGDRKAFHLMLCAMPNVQSISLNLPRDNELFFEKEMKSKGAFRRLRSLRIKLPQACPDDFTAQLIYLNDFLRDGHYKELEMLEIEFRRQRSAAPSKARLFKMLGDKLRWIEY</sequence>
<dbReference type="Gene3D" id="3.80.10.10">
    <property type="entry name" value="Ribonuclease Inhibitor"/>
    <property type="match status" value="1"/>
</dbReference>
<name>A0A0H2RT48_9AGAM</name>
<keyword evidence="3" id="KW-1185">Reference proteome</keyword>
<dbReference type="InParanoid" id="A0A0H2RT48"/>
<organism evidence="2 3">
    <name type="scientific">Schizopora paradoxa</name>
    <dbReference type="NCBI Taxonomy" id="27342"/>
    <lineage>
        <taxon>Eukaryota</taxon>
        <taxon>Fungi</taxon>
        <taxon>Dikarya</taxon>
        <taxon>Basidiomycota</taxon>
        <taxon>Agaricomycotina</taxon>
        <taxon>Agaricomycetes</taxon>
        <taxon>Hymenochaetales</taxon>
        <taxon>Schizoporaceae</taxon>
        <taxon>Schizopora</taxon>
    </lineage>
</organism>
<evidence type="ECO:0000313" key="3">
    <source>
        <dbReference type="Proteomes" id="UP000053477"/>
    </source>
</evidence>
<dbReference type="Pfam" id="PF12937">
    <property type="entry name" value="F-box-like"/>
    <property type="match status" value="1"/>
</dbReference>
<evidence type="ECO:0000313" key="2">
    <source>
        <dbReference type="EMBL" id="KLO07996.1"/>
    </source>
</evidence>
<dbReference type="InterPro" id="IPR001810">
    <property type="entry name" value="F-box_dom"/>
</dbReference>
<dbReference type="Proteomes" id="UP000053477">
    <property type="component" value="Unassembled WGS sequence"/>
</dbReference>
<dbReference type="AlphaFoldDB" id="A0A0H2RT48"/>
<proteinExistence type="predicted"/>
<dbReference type="OrthoDB" id="3365698at2759"/>
<accession>A0A0H2RT48</accession>
<dbReference type="EMBL" id="KQ086110">
    <property type="protein sequence ID" value="KLO07996.1"/>
    <property type="molecule type" value="Genomic_DNA"/>
</dbReference>
<dbReference type="InterPro" id="IPR032675">
    <property type="entry name" value="LRR_dom_sf"/>
</dbReference>
<reference evidence="2 3" key="1">
    <citation type="submission" date="2015-04" db="EMBL/GenBank/DDBJ databases">
        <title>Complete genome sequence of Schizopora paradoxa KUC8140, a cosmopolitan wood degrader in East Asia.</title>
        <authorList>
            <consortium name="DOE Joint Genome Institute"/>
            <person name="Min B."/>
            <person name="Park H."/>
            <person name="Jang Y."/>
            <person name="Kim J.-J."/>
            <person name="Kim K.H."/>
            <person name="Pangilinan J."/>
            <person name="Lipzen A."/>
            <person name="Riley R."/>
            <person name="Grigoriev I.V."/>
            <person name="Spatafora J.W."/>
            <person name="Choi I.-G."/>
        </authorList>
    </citation>
    <scope>NUCLEOTIDE SEQUENCE [LARGE SCALE GENOMIC DNA]</scope>
    <source>
        <strain evidence="2 3">KUC8140</strain>
    </source>
</reference>
<gene>
    <name evidence="2" type="ORF">SCHPADRAFT_1001230</name>
</gene>